<name>A0A8S2YXH9_9BILA</name>
<organism evidence="1 2">
    <name type="scientific">Rotaria magnacalcarata</name>
    <dbReference type="NCBI Taxonomy" id="392030"/>
    <lineage>
        <taxon>Eukaryota</taxon>
        <taxon>Metazoa</taxon>
        <taxon>Spiralia</taxon>
        <taxon>Gnathifera</taxon>
        <taxon>Rotifera</taxon>
        <taxon>Eurotatoria</taxon>
        <taxon>Bdelloidea</taxon>
        <taxon>Philodinida</taxon>
        <taxon>Philodinidae</taxon>
        <taxon>Rotaria</taxon>
    </lineage>
</organism>
<dbReference type="EMBL" id="CAJOBH010093974">
    <property type="protein sequence ID" value="CAF4579750.1"/>
    <property type="molecule type" value="Genomic_DNA"/>
</dbReference>
<gene>
    <name evidence="1" type="ORF">BYL167_LOCUS39253</name>
</gene>
<feature type="non-terminal residue" evidence="1">
    <location>
        <position position="1"/>
    </location>
</feature>
<evidence type="ECO:0000313" key="1">
    <source>
        <dbReference type="EMBL" id="CAF4579750.1"/>
    </source>
</evidence>
<comment type="caution">
    <text evidence="1">The sequence shown here is derived from an EMBL/GenBank/DDBJ whole genome shotgun (WGS) entry which is preliminary data.</text>
</comment>
<dbReference type="AlphaFoldDB" id="A0A8S2YXH9"/>
<reference evidence="1" key="1">
    <citation type="submission" date="2021-02" db="EMBL/GenBank/DDBJ databases">
        <authorList>
            <person name="Nowell W R."/>
        </authorList>
    </citation>
    <scope>NUCLEOTIDE SEQUENCE</scope>
</reference>
<dbReference type="Proteomes" id="UP000681967">
    <property type="component" value="Unassembled WGS sequence"/>
</dbReference>
<proteinExistence type="predicted"/>
<sequence length="134" mass="15653">LSDLKDVDELVVGLFVLDKKNLQHALPRYPDRIYLRVVDNIPIEEAVYILNISDKSILLKYAIYYKELGDFICSYYWTSVLPIKKLPLNDSNIHTLVFDSSSVTVYHSIIQEDQTQDQVIRTYTIYAHDIHFLT</sequence>
<accession>A0A8S2YXH9</accession>
<evidence type="ECO:0000313" key="2">
    <source>
        <dbReference type="Proteomes" id="UP000681967"/>
    </source>
</evidence>
<protein>
    <submittedName>
        <fullName evidence="1">Uncharacterized protein</fullName>
    </submittedName>
</protein>